<feature type="compositionally biased region" description="Low complexity" evidence="1">
    <location>
        <begin position="512"/>
        <end position="526"/>
    </location>
</feature>
<feature type="region of interest" description="Disordered" evidence="1">
    <location>
        <begin position="512"/>
        <end position="536"/>
    </location>
</feature>
<dbReference type="PANTHER" id="PTHR10974:SF1">
    <property type="entry name" value="FI08016P-RELATED"/>
    <property type="match status" value="1"/>
</dbReference>
<organism evidence="3 4">
    <name type="scientific">Varroa destructor</name>
    <name type="common">Honeybee mite</name>
    <dbReference type="NCBI Taxonomy" id="109461"/>
    <lineage>
        <taxon>Eukaryota</taxon>
        <taxon>Metazoa</taxon>
        <taxon>Ecdysozoa</taxon>
        <taxon>Arthropoda</taxon>
        <taxon>Chelicerata</taxon>
        <taxon>Arachnida</taxon>
        <taxon>Acari</taxon>
        <taxon>Parasitiformes</taxon>
        <taxon>Mesostigmata</taxon>
        <taxon>Gamasina</taxon>
        <taxon>Dermanyssoidea</taxon>
        <taxon>Varroidae</taxon>
        <taxon>Varroa</taxon>
    </lineage>
</organism>
<dbReference type="GeneID" id="111253386"/>
<evidence type="ECO:0000313" key="4">
    <source>
        <dbReference type="Proteomes" id="UP000594260"/>
    </source>
</evidence>
<proteinExistence type="predicted"/>
<accession>A0A7M7KKV7</accession>
<dbReference type="InterPro" id="IPR004245">
    <property type="entry name" value="DUF229"/>
</dbReference>
<keyword evidence="2" id="KW-1133">Transmembrane helix</keyword>
<dbReference type="PANTHER" id="PTHR10974">
    <property type="entry name" value="FI08016P-RELATED"/>
    <property type="match status" value="1"/>
</dbReference>
<keyword evidence="2" id="KW-0812">Transmembrane</keyword>
<evidence type="ECO:0000256" key="2">
    <source>
        <dbReference type="SAM" id="Phobius"/>
    </source>
</evidence>
<dbReference type="SUPFAM" id="SSF53649">
    <property type="entry name" value="Alkaline phosphatase-like"/>
    <property type="match status" value="1"/>
</dbReference>
<dbReference type="CDD" id="cd16021">
    <property type="entry name" value="ALP_like"/>
    <property type="match status" value="1"/>
</dbReference>
<keyword evidence="4" id="KW-1185">Reference proteome</keyword>
<evidence type="ECO:0000256" key="1">
    <source>
        <dbReference type="SAM" id="MobiDB-lite"/>
    </source>
</evidence>
<dbReference type="FunFam" id="3.40.720.10:FF:000017">
    <property type="entry name" value="Predicted protein"/>
    <property type="match status" value="1"/>
</dbReference>
<reference evidence="3" key="1">
    <citation type="submission" date="2021-01" db="UniProtKB">
        <authorList>
            <consortium name="EnsemblMetazoa"/>
        </authorList>
    </citation>
    <scope>IDENTIFICATION</scope>
</reference>
<dbReference type="EnsemblMetazoa" id="XM_022812691">
    <property type="protein sequence ID" value="XP_022668426"/>
    <property type="gene ID" value="LOC111253386"/>
</dbReference>
<dbReference type="AlphaFoldDB" id="A0A7M7KKV7"/>
<name>A0A7M7KKV7_VARDE</name>
<dbReference type="Proteomes" id="UP000594260">
    <property type="component" value="Unplaced"/>
</dbReference>
<dbReference type="OrthoDB" id="6412187at2759"/>
<dbReference type="InParanoid" id="A0A7M7KKV7"/>
<dbReference type="InterPro" id="IPR017850">
    <property type="entry name" value="Alkaline_phosphatase_core_sf"/>
</dbReference>
<keyword evidence="2" id="KW-0472">Membrane</keyword>
<dbReference type="Gene3D" id="3.40.720.10">
    <property type="entry name" value="Alkaline Phosphatase, subunit A"/>
    <property type="match status" value="1"/>
</dbReference>
<dbReference type="FunCoup" id="A0A7M7KKV7">
    <property type="interactions" value="6"/>
</dbReference>
<dbReference type="Pfam" id="PF02995">
    <property type="entry name" value="DUF229"/>
    <property type="match status" value="1"/>
</dbReference>
<feature type="transmembrane region" description="Helical" evidence="2">
    <location>
        <begin position="35"/>
        <end position="52"/>
    </location>
</feature>
<protein>
    <submittedName>
        <fullName evidence="3">Uncharacterized protein</fullName>
    </submittedName>
</protein>
<dbReference type="RefSeq" id="XP_022668426.1">
    <property type="nucleotide sequence ID" value="XM_022812691.1"/>
</dbReference>
<evidence type="ECO:0000313" key="3">
    <source>
        <dbReference type="EnsemblMetazoa" id="XP_022668426"/>
    </source>
</evidence>
<dbReference type="GO" id="GO:0005615">
    <property type="term" value="C:extracellular space"/>
    <property type="evidence" value="ECO:0007669"/>
    <property type="project" value="TreeGrafter"/>
</dbReference>
<sequence length="699" mass="79249">MSPKRQNKASLFQMLFVPYLARLCGRSVGGRGFRPLLLVLFASVALAIFAYSRSLQNSQVRFSGTSQPLVISYRINTPSCRIPEFSPFDFTVGNLYERRSDPVCPGPPSFLKWTSYNILQLDIDVLSRQYADLTTADVKCTFQELFRNQSLPEPDKVAFLGDPQELVFGEELNTEFILIECRYHSRVVLQEYAMVPVLKDDVEHRVQTIESKGVQVSREANVGGGNSRTNVLVLGIDSVSYLNAYRHLRQSLAYIRTQLDSIELKGYVKVGDNSFPNQNPLINGLTEDEAMSYKNKGFFDMLTDQMIWSEYVEFGYRSLFLEESAHFGLFHYHFKGFHKAPVDYYTRPMVMTVETSPLTHALGEHVFCHGGRTTSEMYLNYIERFAAMMTAREANFFAYVWLSDISHNEMNSVGSLDAILTRHLRALDSGGVLNNTALIFLSDHGIRFDKIRSTTVGKYEDRMPFAFVAMPHHFCETHHVECQNLKINSARLTTHFDMHATFRHLLHLGSNSASSKSSGGSSSSTSDVPTRTKRGQSLFSEVPINRSCEAASIDTMWCTCAPDQDNGKDHSSLYPLGEDLSVTGKLAKRLGLVLEERLNDIIDHNQCYHLSLNHVIEMQRAQGPAPHHYYWLTASFSPGNSIFEATIILFQNGTLTTSKGISRCNMYWGTTWCVADHWMEKFCHCKSWYTTLYLMFIGG</sequence>
<dbReference type="OMA" id="HYLWAPR"/>
<dbReference type="KEGG" id="vde:111253386"/>